<feature type="region of interest" description="Disordered" evidence="1">
    <location>
        <begin position="361"/>
        <end position="439"/>
    </location>
</feature>
<feature type="compositionally biased region" description="Polar residues" evidence="1">
    <location>
        <begin position="233"/>
        <end position="243"/>
    </location>
</feature>
<feature type="compositionally biased region" description="Pro residues" evidence="1">
    <location>
        <begin position="361"/>
        <end position="386"/>
    </location>
</feature>
<feature type="region of interest" description="Disordered" evidence="1">
    <location>
        <begin position="219"/>
        <end position="326"/>
    </location>
</feature>
<dbReference type="EMBL" id="JANWTC010000001">
    <property type="protein sequence ID" value="MCS5478513.1"/>
    <property type="molecule type" value="Genomic_DNA"/>
</dbReference>
<gene>
    <name evidence="2" type="ORF">NYP18_02475</name>
</gene>
<keyword evidence="3" id="KW-1185">Reference proteome</keyword>
<sequence>MAAPAAALGYRGIVQMLNSASRGSYRGPSISVDMLSRVLGSTEGLDTAQLVEHTRAAVGSSDTGTLKGGIVESLFTFLAQAAFGEILGRVVDNVGDWFSNRDDSEDIVRDAEAVDKTLCDIEEVNEAGIEEILLALRAVIGQLCAFLNQVDPAQHPREFAECVAAGADLIDSAGGTIMDCCRDRDSAVTACLDEFLDRGTAVCEKPATGACATVVCEENPPTAPTKHVPGKGTTVTETPTVPQSVGEPGPEKPVPETPVPEKPVPGKPAPVEEPDCDPPAPPGKPVSTPDCEPTVPQSVEPVEDCPEPVETPEPECVDPPAPGESGSSDCCGVLGLVGVGAAILGVGLLITALEDCIPELPPAPEPVPEPAPEPVPEPVAEPPAPPKQDLTDVPEPPPPPKQTAAAPAVAPAAVPVSVTPEPQPAPAPAPGGARKAGVW</sequence>
<feature type="compositionally biased region" description="Low complexity" evidence="1">
    <location>
        <begin position="402"/>
        <end position="420"/>
    </location>
</feature>
<evidence type="ECO:0008006" key="4">
    <source>
        <dbReference type="Google" id="ProtNLM"/>
    </source>
</evidence>
<comment type="caution">
    <text evidence="2">The sequence shown here is derived from an EMBL/GenBank/DDBJ whole genome shotgun (WGS) entry which is preliminary data.</text>
</comment>
<feature type="compositionally biased region" description="Acidic residues" evidence="1">
    <location>
        <begin position="301"/>
        <end position="316"/>
    </location>
</feature>
<accession>A0ABT2FTG2</accession>
<dbReference type="RefSeq" id="WP_259426509.1">
    <property type="nucleotide sequence ID" value="NZ_JANWTC010000001.1"/>
</dbReference>
<feature type="compositionally biased region" description="Low complexity" evidence="1">
    <location>
        <begin position="430"/>
        <end position="439"/>
    </location>
</feature>
<evidence type="ECO:0000313" key="2">
    <source>
        <dbReference type="EMBL" id="MCS5478513.1"/>
    </source>
</evidence>
<evidence type="ECO:0000313" key="3">
    <source>
        <dbReference type="Proteomes" id="UP001205965"/>
    </source>
</evidence>
<reference evidence="2 3" key="1">
    <citation type="submission" date="2022-08" db="EMBL/GenBank/DDBJ databases">
        <title>YIM 101645 draft genome.</title>
        <authorList>
            <person name="Chen X."/>
        </authorList>
    </citation>
    <scope>NUCLEOTIDE SEQUENCE [LARGE SCALE GENOMIC DNA]</scope>
    <source>
        <strain evidence="2 3">YIM 101645</strain>
    </source>
</reference>
<name>A0ABT2FTG2_9CORY</name>
<organism evidence="2 3">
    <name type="scientific">Corynebacterium lemuris</name>
    <dbReference type="NCBI Taxonomy" id="1859292"/>
    <lineage>
        <taxon>Bacteria</taxon>
        <taxon>Bacillati</taxon>
        <taxon>Actinomycetota</taxon>
        <taxon>Actinomycetes</taxon>
        <taxon>Mycobacteriales</taxon>
        <taxon>Corynebacteriaceae</taxon>
        <taxon>Corynebacterium</taxon>
    </lineage>
</organism>
<evidence type="ECO:0000256" key="1">
    <source>
        <dbReference type="SAM" id="MobiDB-lite"/>
    </source>
</evidence>
<proteinExistence type="predicted"/>
<feature type="compositionally biased region" description="Pro residues" evidence="1">
    <location>
        <begin position="255"/>
        <end position="268"/>
    </location>
</feature>
<dbReference type="Proteomes" id="UP001205965">
    <property type="component" value="Unassembled WGS sequence"/>
</dbReference>
<protein>
    <recommendedName>
        <fullName evidence="4">Zinc metalloprotease</fullName>
    </recommendedName>
</protein>